<dbReference type="Proteomes" id="UP001164746">
    <property type="component" value="Chromosome 1"/>
</dbReference>
<keyword evidence="3" id="KW-1185">Reference proteome</keyword>
<organism evidence="1 3">
    <name type="scientific">Mya arenaria</name>
    <name type="common">Soft-shell clam</name>
    <dbReference type="NCBI Taxonomy" id="6604"/>
    <lineage>
        <taxon>Eukaryota</taxon>
        <taxon>Metazoa</taxon>
        <taxon>Spiralia</taxon>
        <taxon>Lophotrochozoa</taxon>
        <taxon>Mollusca</taxon>
        <taxon>Bivalvia</taxon>
        <taxon>Autobranchia</taxon>
        <taxon>Heteroconchia</taxon>
        <taxon>Euheterodonta</taxon>
        <taxon>Imparidentia</taxon>
        <taxon>Neoheterodontei</taxon>
        <taxon>Myida</taxon>
        <taxon>Myoidea</taxon>
        <taxon>Myidae</taxon>
        <taxon>Mya</taxon>
    </lineage>
</organism>
<dbReference type="EMBL" id="CP111012">
    <property type="protein sequence ID" value="WAQ95038.1"/>
    <property type="molecule type" value="Genomic_DNA"/>
</dbReference>
<name>A0ABY7DDB2_MYAAR</name>
<sequence length="77" mass="9002">MNVFDIRNIIFEVFDRGFVKTTNKGERIQQKKGDVGPKKLTVCGKKGWWIIELCTLLDIIMEENFLSSHETRDSVRE</sequence>
<evidence type="ECO:0000313" key="2">
    <source>
        <dbReference type="EMBL" id="WAQ95038.1"/>
    </source>
</evidence>
<evidence type="ECO:0000313" key="1">
    <source>
        <dbReference type="EMBL" id="WAQ95036.1"/>
    </source>
</evidence>
<accession>A0ABY7DDB2</accession>
<reference evidence="1" key="1">
    <citation type="submission" date="2022-11" db="EMBL/GenBank/DDBJ databases">
        <title>Centuries of genome instability and evolution in soft-shell clam transmissible cancer (bioRxiv).</title>
        <authorList>
            <person name="Hart S.F.M."/>
            <person name="Yonemitsu M.A."/>
            <person name="Giersch R.M."/>
            <person name="Beal B.F."/>
            <person name="Arriagada G."/>
            <person name="Davis B.W."/>
            <person name="Ostrander E.A."/>
            <person name="Goff S.P."/>
            <person name="Metzger M.J."/>
        </authorList>
    </citation>
    <scope>NUCLEOTIDE SEQUENCE</scope>
    <source>
        <strain evidence="1">MELC-2E11</strain>
        <tissue evidence="1">Siphon/mantle</tissue>
    </source>
</reference>
<gene>
    <name evidence="1" type="ORF">MAR_007507</name>
    <name evidence="2" type="ORF">MAR_007509</name>
</gene>
<proteinExistence type="predicted"/>
<protein>
    <submittedName>
        <fullName evidence="1">Uncharacterized protein</fullName>
    </submittedName>
</protein>
<dbReference type="EMBL" id="CP111012">
    <property type="protein sequence ID" value="WAQ95036.1"/>
    <property type="molecule type" value="Genomic_DNA"/>
</dbReference>
<evidence type="ECO:0000313" key="3">
    <source>
        <dbReference type="Proteomes" id="UP001164746"/>
    </source>
</evidence>